<accession>A0AAV9MXP6</accession>
<protein>
    <recommendedName>
        <fullName evidence="1">catechol O-methyltransferase</fullName>
        <ecNumber evidence="1">2.1.1.6</ecNumber>
    </recommendedName>
</protein>
<dbReference type="PANTHER" id="PTHR43836">
    <property type="entry name" value="CATECHOL O-METHYLTRANSFERASE 1-RELATED"/>
    <property type="match status" value="1"/>
</dbReference>
<evidence type="ECO:0000313" key="8">
    <source>
        <dbReference type="Proteomes" id="UP001358417"/>
    </source>
</evidence>
<dbReference type="GeneID" id="89976447"/>
<dbReference type="EMBL" id="JAVRRD010000030">
    <property type="protein sequence ID" value="KAK5046480.1"/>
    <property type="molecule type" value="Genomic_DNA"/>
</dbReference>
<dbReference type="PANTHER" id="PTHR43836:SF2">
    <property type="entry name" value="CATECHOL O-METHYLTRANSFERASE 1-RELATED"/>
    <property type="match status" value="1"/>
</dbReference>
<comment type="caution">
    <text evidence="7">The sequence shown here is derived from an EMBL/GenBank/DDBJ whole genome shotgun (WGS) entry which is preliminary data.</text>
</comment>
<gene>
    <name evidence="7" type="ORF">LTR84_008283</name>
</gene>
<keyword evidence="4" id="KW-0949">S-adenosyl-L-methionine</keyword>
<dbReference type="Gene3D" id="3.40.50.150">
    <property type="entry name" value="Vaccinia Virus protein VP39"/>
    <property type="match status" value="1"/>
</dbReference>
<sequence>MAPGSTPRASSAGFVSRHAFFAAPHRPAAVLLTIAQPQFNDGREEALHSYIFARPDVESKLRNSPQAIIQAIEEFTQKQRMIIYSAVKIEKSRSLLASMPSPPKTLLEAGTYIGNSAIAWGDILRSLNGGSAEGVKVYTFELDENFVKIARDLVQLAGLQDIVTVMQGKSTDLIRKLQEESAIAQVDVLFLDHWEEAYLPDLQLCEELALFRKGSVVLADNTDYPGAPQYLAYVKAGGQGGEGHVKYESVSHDTKSKKGVPVSQEFSFSVQMEAWS</sequence>
<dbReference type="InterPro" id="IPR029063">
    <property type="entry name" value="SAM-dependent_MTases_sf"/>
</dbReference>
<dbReference type="EC" id="2.1.1.6" evidence="1"/>
<evidence type="ECO:0000256" key="2">
    <source>
        <dbReference type="ARBA" id="ARBA00022603"/>
    </source>
</evidence>
<dbReference type="GO" id="GO:0006584">
    <property type="term" value="P:catecholamine metabolic process"/>
    <property type="evidence" value="ECO:0007669"/>
    <property type="project" value="UniProtKB-KW"/>
</dbReference>
<evidence type="ECO:0000256" key="6">
    <source>
        <dbReference type="ARBA" id="ARBA00023453"/>
    </source>
</evidence>
<dbReference type="Proteomes" id="UP001358417">
    <property type="component" value="Unassembled WGS sequence"/>
</dbReference>
<evidence type="ECO:0000313" key="7">
    <source>
        <dbReference type="EMBL" id="KAK5046480.1"/>
    </source>
</evidence>
<keyword evidence="8" id="KW-1185">Reference proteome</keyword>
<keyword evidence="5" id="KW-0128">Catecholamine metabolism</keyword>
<dbReference type="PROSITE" id="PS51682">
    <property type="entry name" value="SAM_OMT_I"/>
    <property type="match status" value="1"/>
</dbReference>
<evidence type="ECO:0000256" key="4">
    <source>
        <dbReference type="ARBA" id="ARBA00022691"/>
    </source>
</evidence>
<dbReference type="GO" id="GO:0032259">
    <property type="term" value="P:methylation"/>
    <property type="evidence" value="ECO:0007669"/>
    <property type="project" value="UniProtKB-KW"/>
</dbReference>
<reference evidence="7 8" key="1">
    <citation type="submission" date="2023-08" db="EMBL/GenBank/DDBJ databases">
        <title>Black Yeasts Isolated from many extreme environments.</title>
        <authorList>
            <person name="Coleine C."/>
            <person name="Stajich J.E."/>
            <person name="Selbmann L."/>
        </authorList>
    </citation>
    <scope>NUCLEOTIDE SEQUENCE [LARGE SCALE GENOMIC DNA]</scope>
    <source>
        <strain evidence="7 8">CCFEE 5792</strain>
    </source>
</reference>
<dbReference type="InterPro" id="IPR002935">
    <property type="entry name" value="SAM_O-MeTrfase"/>
</dbReference>
<dbReference type="Pfam" id="PF13578">
    <property type="entry name" value="Methyltransf_24"/>
    <property type="match status" value="1"/>
</dbReference>
<keyword evidence="3" id="KW-0808">Transferase</keyword>
<evidence type="ECO:0000256" key="3">
    <source>
        <dbReference type="ARBA" id="ARBA00022679"/>
    </source>
</evidence>
<organism evidence="7 8">
    <name type="scientific">Exophiala bonariae</name>
    <dbReference type="NCBI Taxonomy" id="1690606"/>
    <lineage>
        <taxon>Eukaryota</taxon>
        <taxon>Fungi</taxon>
        <taxon>Dikarya</taxon>
        <taxon>Ascomycota</taxon>
        <taxon>Pezizomycotina</taxon>
        <taxon>Eurotiomycetes</taxon>
        <taxon>Chaetothyriomycetidae</taxon>
        <taxon>Chaetothyriales</taxon>
        <taxon>Herpotrichiellaceae</taxon>
        <taxon>Exophiala</taxon>
    </lineage>
</organism>
<evidence type="ECO:0000256" key="1">
    <source>
        <dbReference type="ARBA" id="ARBA00012880"/>
    </source>
</evidence>
<comment type="similarity">
    <text evidence="6">Belongs to the class I-like SAM-binding methyltransferase superfamily. Cation-dependent O-methyltransferase family.</text>
</comment>
<dbReference type="GO" id="GO:0008171">
    <property type="term" value="F:O-methyltransferase activity"/>
    <property type="evidence" value="ECO:0007669"/>
    <property type="project" value="InterPro"/>
</dbReference>
<name>A0AAV9MXP6_9EURO</name>
<proteinExistence type="inferred from homology"/>
<dbReference type="AlphaFoldDB" id="A0AAV9MXP6"/>
<dbReference type="RefSeq" id="XP_064702071.1">
    <property type="nucleotide sequence ID" value="XM_064851830.1"/>
</dbReference>
<evidence type="ECO:0000256" key="5">
    <source>
        <dbReference type="ARBA" id="ARBA00022939"/>
    </source>
</evidence>
<dbReference type="SUPFAM" id="SSF53335">
    <property type="entry name" value="S-adenosyl-L-methionine-dependent methyltransferases"/>
    <property type="match status" value="1"/>
</dbReference>
<keyword evidence="2" id="KW-0489">Methyltransferase</keyword>